<dbReference type="PANTHER" id="PTHR30509">
    <property type="entry name" value="P-HYDROXYBENZOIC ACID EFFLUX PUMP SUBUNIT-RELATED"/>
    <property type="match status" value="1"/>
</dbReference>
<evidence type="ECO:0000256" key="6">
    <source>
        <dbReference type="ARBA" id="ARBA00023136"/>
    </source>
</evidence>
<evidence type="ECO:0008006" key="10">
    <source>
        <dbReference type="Google" id="ProtNLM"/>
    </source>
</evidence>
<keyword evidence="5 7" id="KW-1133">Transmembrane helix</keyword>
<dbReference type="EMBL" id="CP014691">
    <property type="protein sequence ID" value="AQS89128.1"/>
    <property type="molecule type" value="Genomic_DNA"/>
</dbReference>
<feature type="transmembrane region" description="Helical" evidence="7">
    <location>
        <begin position="361"/>
        <end position="380"/>
    </location>
</feature>
<sequence length="621" mass="66721">MWAGTTVWIVAQSNRGMSLSKSRYRILGTATGAVVSIALLAAFPQEPGLFFLSLALWLGLCSVVATAQRNFRSYAAVLAGYTVAIVAFDAVADPTHVFDIAISRASYVVIGTVVEAVFTAILAPGSPELEVRQLLESYLDDAAKLSIGFLTADQTAYPTLHRFFSSAVHLERSAHYAAAASKEVRSRLGYVHASSVGSLVQLAAAQSLHRLMRPGIDDNVRVLATRTIPLLNAEASSRSLLDLADDVRAQLVREVTNGTALETLAALDRLRQLLIERAEARAGQVSFVQAHRSAPKVRYRFHVDWVGAWLNGIRAATAVFLSAVIWITTAWPAGAGFVSTVCIVCSLFATHSRPVIASVGLVKGTFCACIVAMLCNFVLIPRVSDFPLLALILAPFLFAAGKAMQHPRTAPLGISFNIFVWGLIDPQNAMRTNEVAFFNGSMSLLLGMICGGFVFALLFPIRPLIVRRRLAEAASRDLARIGRAPGSYSVGIWYTRMADRLTSQLETGADVPPETAATEFDAMMAILTLGEAAIRLNDILEHTPATSRPIKAVLACMARSKFSRLPAMSALAARRLFQQAGTIPLPESRDFYRGAVLLHVMADAAAVQRGAGCPSPLLAAA</sequence>
<gene>
    <name evidence="8" type="ORF">A0U93_15725</name>
</gene>
<feature type="transmembrane region" description="Helical" evidence="7">
    <location>
        <begin position="24"/>
        <end position="43"/>
    </location>
</feature>
<evidence type="ECO:0000313" key="8">
    <source>
        <dbReference type="EMBL" id="AQS89128.1"/>
    </source>
</evidence>
<evidence type="ECO:0000256" key="3">
    <source>
        <dbReference type="ARBA" id="ARBA00022475"/>
    </source>
</evidence>
<evidence type="ECO:0000256" key="2">
    <source>
        <dbReference type="ARBA" id="ARBA00022448"/>
    </source>
</evidence>
<dbReference type="GO" id="GO:0005886">
    <property type="term" value="C:plasma membrane"/>
    <property type="evidence" value="ECO:0007669"/>
    <property type="project" value="UniProtKB-SubCell"/>
</dbReference>
<dbReference type="Pfam" id="PF04632">
    <property type="entry name" value="FUSC"/>
    <property type="match status" value="1"/>
</dbReference>
<dbReference type="GO" id="GO:0022857">
    <property type="term" value="F:transmembrane transporter activity"/>
    <property type="evidence" value="ECO:0007669"/>
    <property type="project" value="InterPro"/>
</dbReference>
<keyword evidence="2" id="KW-0813">Transport</keyword>
<dbReference type="Proteomes" id="UP000188604">
    <property type="component" value="Chromosome"/>
</dbReference>
<feature type="transmembrane region" description="Helical" evidence="7">
    <location>
        <begin position="333"/>
        <end position="349"/>
    </location>
</feature>
<feature type="transmembrane region" description="Helical" evidence="7">
    <location>
        <begin position="436"/>
        <end position="459"/>
    </location>
</feature>
<dbReference type="PANTHER" id="PTHR30509:SF9">
    <property type="entry name" value="MULTIDRUG RESISTANCE PROTEIN MDTO"/>
    <property type="match status" value="1"/>
</dbReference>
<keyword evidence="6 7" id="KW-0472">Membrane</keyword>
<keyword evidence="4 7" id="KW-0812">Transmembrane</keyword>
<accession>A0A1U9KTH2</accession>
<protein>
    <recommendedName>
        <fullName evidence="10">Fusaric acid resistance protein</fullName>
    </recommendedName>
</protein>
<keyword evidence="3" id="KW-1003">Cell membrane</keyword>
<reference evidence="8 9" key="1">
    <citation type="submission" date="2016-03" db="EMBL/GenBank/DDBJ databases">
        <title>Acetic acid bacteria sequencing.</title>
        <authorList>
            <person name="Brandt J."/>
            <person name="Jakob F."/>
            <person name="Vogel R.F."/>
        </authorList>
    </citation>
    <scope>NUCLEOTIDE SEQUENCE [LARGE SCALE GENOMIC DNA]</scope>
    <source>
        <strain evidence="8 9">NBRC 101099</strain>
    </source>
</reference>
<feature type="transmembrane region" description="Helical" evidence="7">
    <location>
        <begin position="386"/>
        <end position="401"/>
    </location>
</feature>
<keyword evidence="9" id="KW-1185">Reference proteome</keyword>
<dbReference type="InterPro" id="IPR006726">
    <property type="entry name" value="PHBA_efflux_AaeB/fusaric-R"/>
</dbReference>
<organism evidence="8 9">
    <name type="scientific">Neoasaia chiangmaiensis</name>
    <dbReference type="NCBI Taxonomy" id="320497"/>
    <lineage>
        <taxon>Bacteria</taxon>
        <taxon>Pseudomonadati</taxon>
        <taxon>Pseudomonadota</taxon>
        <taxon>Alphaproteobacteria</taxon>
        <taxon>Acetobacterales</taxon>
        <taxon>Acetobacteraceae</taxon>
        <taxon>Neoasaia</taxon>
    </lineage>
</organism>
<dbReference type="AlphaFoldDB" id="A0A1U9KTH2"/>
<dbReference type="STRING" id="320497.A0U93_15725"/>
<evidence type="ECO:0000256" key="7">
    <source>
        <dbReference type="SAM" id="Phobius"/>
    </source>
</evidence>
<name>A0A1U9KTH2_9PROT</name>
<evidence type="ECO:0000313" key="9">
    <source>
        <dbReference type="Proteomes" id="UP000188604"/>
    </source>
</evidence>
<feature type="transmembrane region" description="Helical" evidence="7">
    <location>
        <begin position="306"/>
        <end position="327"/>
    </location>
</feature>
<evidence type="ECO:0000256" key="4">
    <source>
        <dbReference type="ARBA" id="ARBA00022692"/>
    </source>
</evidence>
<dbReference type="KEGG" id="nch:A0U93_15725"/>
<proteinExistence type="predicted"/>
<comment type="subcellular location">
    <subcellularLocation>
        <location evidence="1">Cell membrane</location>
        <topology evidence="1">Multi-pass membrane protein</topology>
    </subcellularLocation>
</comment>
<feature type="transmembrane region" description="Helical" evidence="7">
    <location>
        <begin position="104"/>
        <end position="123"/>
    </location>
</feature>
<evidence type="ECO:0000256" key="1">
    <source>
        <dbReference type="ARBA" id="ARBA00004651"/>
    </source>
</evidence>
<evidence type="ECO:0000256" key="5">
    <source>
        <dbReference type="ARBA" id="ARBA00022989"/>
    </source>
</evidence>
<feature type="transmembrane region" description="Helical" evidence="7">
    <location>
        <begin position="49"/>
        <end position="67"/>
    </location>
</feature>
<feature type="transmembrane region" description="Helical" evidence="7">
    <location>
        <begin position="74"/>
        <end position="92"/>
    </location>
</feature>